<evidence type="ECO:0000256" key="4">
    <source>
        <dbReference type="ARBA" id="ARBA00022679"/>
    </source>
</evidence>
<dbReference type="PANTHER" id="PTHR45339:SF1">
    <property type="entry name" value="HYBRID SIGNAL TRANSDUCTION HISTIDINE KINASE J"/>
    <property type="match status" value="1"/>
</dbReference>
<dbReference type="Proteomes" id="UP000297273">
    <property type="component" value="Unassembled WGS sequence"/>
</dbReference>
<dbReference type="InterPro" id="IPR000700">
    <property type="entry name" value="PAS-assoc_C"/>
</dbReference>
<dbReference type="Pfam" id="PF00072">
    <property type="entry name" value="Response_reg"/>
    <property type="match status" value="1"/>
</dbReference>
<dbReference type="InterPro" id="IPR013655">
    <property type="entry name" value="PAS_fold_3"/>
</dbReference>
<evidence type="ECO:0000256" key="10">
    <source>
        <dbReference type="ARBA" id="ARBA00068150"/>
    </source>
</evidence>
<evidence type="ECO:0000256" key="3">
    <source>
        <dbReference type="ARBA" id="ARBA00022553"/>
    </source>
</evidence>
<dbReference type="PROSITE" id="PS50113">
    <property type="entry name" value="PAC"/>
    <property type="match status" value="3"/>
</dbReference>
<evidence type="ECO:0000259" key="15">
    <source>
        <dbReference type="PROSITE" id="PS50112"/>
    </source>
</evidence>
<evidence type="ECO:0000256" key="2">
    <source>
        <dbReference type="ARBA" id="ARBA00012438"/>
    </source>
</evidence>
<feature type="domain" description="Response regulatory" evidence="14">
    <location>
        <begin position="1037"/>
        <end position="1156"/>
    </location>
</feature>
<dbReference type="PANTHER" id="PTHR45339">
    <property type="entry name" value="HYBRID SIGNAL TRANSDUCTION HISTIDINE KINASE J"/>
    <property type="match status" value="1"/>
</dbReference>
<comment type="caution">
    <text evidence="17">The sequence shown here is derived from an EMBL/GenBank/DDBJ whole genome shotgun (WGS) entry which is preliminary data.</text>
</comment>
<dbReference type="Pfam" id="PF08448">
    <property type="entry name" value="PAS_4"/>
    <property type="match status" value="2"/>
</dbReference>
<keyword evidence="7" id="KW-0067">ATP-binding</keyword>
<dbReference type="SMART" id="SM00387">
    <property type="entry name" value="HATPase_c"/>
    <property type="match status" value="1"/>
</dbReference>
<evidence type="ECO:0000313" key="20">
    <source>
        <dbReference type="Proteomes" id="UP000297946"/>
    </source>
</evidence>
<dbReference type="GO" id="GO:0000155">
    <property type="term" value="F:phosphorelay sensor kinase activity"/>
    <property type="evidence" value="ECO:0007669"/>
    <property type="project" value="InterPro"/>
</dbReference>
<dbReference type="NCBIfam" id="TIGR00229">
    <property type="entry name" value="sensory_box"/>
    <property type="match status" value="3"/>
</dbReference>
<dbReference type="InterPro" id="IPR035965">
    <property type="entry name" value="PAS-like_dom_sf"/>
</dbReference>
<dbReference type="CDD" id="cd00130">
    <property type="entry name" value="PAS"/>
    <property type="match status" value="3"/>
</dbReference>
<dbReference type="SUPFAM" id="SSF55785">
    <property type="entry name" value="PYP-like sensor domain (PAS domain)"/>
    <property type="match status" value="5"/>
</dbReference>
<dbReference type="SMART" id="SM00448">
    <property type="entry name" value="REC"/>
    <property type="match status" value="1"/>
</dbReference>
<dbReference type="PROSITE" id="PS50109">
    <property type="entry name" value="HIS_KIN"/>
    <property type="match status" value="1"/>
</dbReference>
<keyword evidence="4" id="KW-0808">Transferase</keyword>
<dbReference type="Gene3D" id="1.10.287.130">
    <property type="match status" value="1"/>
</dbReference>
<proteinExistence type="predicted"/>
<dbReference type="InterPro" id="IPR036097">
    <property type="entry name" value="HisK_dim/P_sf"/>
</dbReference>
<feature type="domain" description="PAS" evidence="15">
    <location>
        <begin position="387"/>
        <end position="431"/>
    </location>
</feature>
<name>A0A5F1ZRV8_9LEPT</name>
<organism evidence="17 20">
    <name type="scientific">Leptospira langatensis</name>
    <dbReference type="NCBI Taxonomy" id="2484983"/>
    <lineage>
        <taxon>Bacteria</taxon>
        <taxon>Pseudomonadati</taxon>
        <taxon>Spirochaetota</taxon>
        <taxon>Spirochaetia</taxon>
        <taxon>Leptospirales</taxon>
        <taxon>Leptospiraceae</taxon>
        <taxon>Leptospira</taxon>
    </lineage>
</organism>
<dbReference type="PROSITE" id="PS50110">
    <property type="entry name" value="RESPONSE_REGULATORY"/>
    <property type="match status" value="1"/>
</dbReference>
<feature type="domain" description="PAS" evidence="15">
    <location>
        <begin position="506"/>
        <end position="576"/>
    </location>
</feature>
<dbReference type="InterPro" id="IPR004358">
    <property type="entry name" value="Sig_transdc_His_kin-like_C"/>
</dbReference>
<evidence type="ECO:0000256" key="8">
    <source>
        <dbReference type="ARBA" id="ARBA00023012"/>
    </source>
</evidence>
<dbReference type="Gene3D" id="3.30.565.10">
    <property type="entry name" value="Histidine kinase-like ATPase, C-terminal domain"/>
    <property type="match status" value="1"/>
</dbReference>
<dbReference type="SUPFAM" id="SSF47384">
    <property type="entry name" value="Homodimeric domain of signal transducing histidine kinase"/>
    <property type="match status" value="1"/>
</dbReference>
<dbReference type="EMBL" id="RQGC01000007">
    <property type="protein sequence ID" value="TGL40512.1"/>
    <property type="molecule type" value="Genomic_DNA"/>
</dbReference>
<dbReference type="InterPro" id="IPR013656">
    <property type="entry name" value="PAS_4"/>
</dbReference>
<dbReference type="Proteomes" id="UP000297946">
    <property type="component" value="Unassembled WGS sequence"/>
</dbReference>
<comment type="subunit">
    <text evidence="9">At low DSF concentrations, interacts with RpfF.</text>
</comment>
<feature type="domain" description="PAC" evidence="16">
    <location>
        <begin position="580"/>
        <end position="632"/>
    </location>
</feature>
<feature type="coiled-coil region" evidence="12">
    <location>
        <begin position="247"/>
        <end position="274"/>
    </location>
</feature>
<keyword evidence="19" id="KW-1185">Reference proteome</keyword>
<accession>A0A5F1ZRV8</accession>
<feature type="domain" description="PAC" evidence="16">
    <location>
        <begin position="458"/>
        <end position="512"/>
    </location>
</feature>
<dbReference type="InterPro" id="IPR013767">
    <property type="entry name" value="PAS_fold"/>
</dbReference>
<reference evidence="19 20" key="2">
    <citation type="journal article" date="2019" name="PLoS Negl. Trop. Dis.">
        <title>Revisiting the worldwide diversity of Leptospira species in the environment.</title>
        <authorList>
            <person name="Vincent A.T."/>
            <person name="Schiettekatte O."/>
            <person name="Bourhy P."/>
            <person name="Veyrier F.J."/>
            <person name="Picardeau M."/>
        </authorList>
    </citation>
    <scope>NUCLEOTIDE SEQUENCE [LARGE SCALE GENOMIC DNA]</scope>
    <source>
        <strain evidence="19">201702690</strain>
        <strain evidence="17 20">SSW18</strain>
    </source>
</reference>
<dbReference type="Pfam" id="PF00512">
    <property type="entry name" value="HisKA"/>
    <property type="match status" value="1"/>
</dbReference>
<dbReference type="InterPro" id="IPR001789">
    <property type="entry name" value="Sig_transdc_resp-reg_receiver"/>
</dbReference>
<dbReference type="Pfam" id="PF00989">
    <property type="entry name" value="PAS"/>
    <property type="match status" value="1"/>
</dbReference>
<dbReference type="EMBL" id="RQER01000010">
    <property type="protein sequence ID" value="TGJ98921.1"/>
    <property type="molecule type" value="Genomic_DNA"/>
</dbReference>
<dbReference type="InterPro" id="IPR001610">
    <property type="entry name" value="PAC"/>
</dbReference>
<dbReference type="InterPro" id="IPR005467">
    <property type="entry name" value="His_kinase_dom"/>
</dbReference>
<keyword evidence="8" id="KW-0902">Two-component regulatory system</keyword>
<dbReference type="InterPro" id="IPR011006">
    <property type="entry name" value="CheY-like_superfamily"/>
</dbReference>
<feature type="modified residue" description="4-aspartylphosphate" evidence="11">
    <location>
        <position position="1088"/>
    </location>
</feature>
<evidence type="ECO:0000256" key="12">
    <source>
        <dbReference type="SAM" id="Coils"/>
    </source>
</evidence>
<dbReference type="GO" id="GO:0006355">
    <property type="term" value="P:regulation of DNA-templated transcription"/>
    <property type="evidence" value="ECO:0007669"/>
    <property type="project" value="InterPro"/>
</dbReference>
<reference evidence="18" key="1">
    <citation type="submission" date="2018-10" db="EMBL/GenBank/DDBJ databases">
        <authorList>
            <person name="Vincent A.T."/>
            <person name="Schiettekatte O."/>
            <person name="Bourhy P."/>
            <person name="Veyrier F.J."/>
            <person name="Picardeau M."/>
        </authorList>
    </citation>
    <scope>NUCLEOTIDE SEQUENCE</scope>
    <source>
        <strain evidence="18">201702690</strain>
    </source>
</reference>
<dbReference type="Pfam" id="PF02518">
    <property type="entry name" value="HATPase_c"/>
    <property type="match status" value="1"/>
</dbReference>
<evidence type="ECO:0000259" key="16">
    <source>
        <dbReference type="PROSITE" id="PS50113"/>
    </source>
</evidence>
<dbReference type="FunFam" id="3.30.565.10:FF:000010">
    <property type="entry name" value="Sensor histidine kinase RcsC"/>
    <property type="match status" value="1"/>
</dbReference>
<dbReference type="SMART" id="SM00086">
    <property type="entry name" value="PAC"/>
    <property type="match status" value="4"/>
</dbReference>
<dbReference type="SUPFAM" id="SSF52172">
    <property type="entry name" value="CheY-like"/>
    <property type="match status" value="1"/>
</dbReference>
<dbReference type="InterPro" id="IPR003594">
    <property type="entry name" value="HATPase_dom"/>
</dbReference>
<dbReference type="OrthoDB" id="6192248at2"/>
<dbReference type="SUPFAM" id="SSF55874">
    <property type="entry name" value="ATPase domain of HSP90 chaperone/DNA topoisomerase II/histidine kinase"/>
    <property type="match status" value="1"/>
</dbReference>
<dbReference type="CDD" id="cd16922">
    <property type="entry name" value="HATPase_EvgS-ArcB-TorS-like"/>
    <property type="match status" value="1"/>
</dbReference>
<dbReference type="CDD" id="cd00082">
    <property type="entry name" value="HisKA"/>
    <property type="match status" value="1"/>
</dbReference>
<evidence type="ECO:0000256" key="11">
    <source>
        <dbReference type="PROSITE-ProRule" id="PRU00169"/>
    </source>
</evidence>
<evidence type="ECO:0000256" key="9">
    <source>
        <dbReference type="ARBA" id="ARBA00064003"/>
    </source>
</evidence>
<evidence type="ECO:0000256" key="7">
    <source>
        <dbReference type="ARBA" id="ARBA00022840"/>
    </source>
</evidence>
<feature type="domain" description="PAC" evidence="16">
    <location>
        <begin position="339"/>
        <end position="390"/>
    </location>
</feature>
<dbReference type="Pfam" id="PF08447">
    <property type="entry name" value="PAS_3"/>
    <property type="match status" value="2"/>
</dbReference>
<dbReference type="EC" id="2.7.13.3" evidence="2"/>
<dbReference type="InterPro" id="IPR036890">
    <property type="entry name" value="HATPase_C_sf"/>
</dbReference>
<keyword evidence="6" id="KW-0418">Kinase</keyword>
<dbReference type="InterPro" id="IPR003661">
    <property type="entry name" value="HisK_dim/P_dom"/>
</dbReference>
<evidence type="ECO:0000256" key="5">
    <source>
        <dbReference type="ARBA" id="ARBA00022741"/>
    </source>
</evidence>
<evidence type="ECO:0000313" key="17">
    <source>
        <dbReference type="EMBL" id="TGJ98921.1"/>
    </source>
</evidence>
<dbReference type="AlphaFoldDB" id="A0A5F1ZRV8"/>
<dbReference type="InterPro" id="IPR000014">
    <property type="entry name" value="PAS"/>
</dbReference>
<evidence type="ECO:0000259" key="13">
    <source>
        <dbReference type="PROSITE" id="PS50109"/>
    </source>
</evidence>
<sequence>MQEYLEKFVYEWVKTDEDFFHFMQDFGQDGVWAKNLNRENDLWINPRLRSVLGLELPGVKDKDITWDRILSAKDLESFGPGFFQDQRSSLITLHYKHSSGSILTAHTKIYFNSLNGERICVGCVNLKSDPDSELHSKKREIDFLFLANNLPALIGYWDADQRNRAANTSYLEWLGVGIDEIGGKHIKEVLGEELYRQNLPQIEGALRGERQVFEREVPLRDGSGVRHVLTFYIPDIVDGKVVGFSVISNDVSEIKKARQELVRAKEQLEKSSRVAKVGGWEINFEEGTRYWSDVAMEICEVTENEVSDLERMIRIYSEGNCRTKISKAIQDATERGISWDLELQIYNKKGGLKWVRTIGQPDFENGKCKRLFGIIQDIDERKTVESANIRLARIVESSDDAIIGRDLNDKIISWNPGAEKIFGYSEREIIGSPIQTLIPKQSVAEESGSEARMLRGKETVQYEAVRRGKDGRLMEMSISLSPMFDSLGRMIGSSEIGRDIGERRKIQESFQNAFEFSSIGMAVLDPEGRWLKVNDNLVKLLGYEREELYDLTFRDVTHPDDLETDLSLLQEMIDGKRTGYHLEKRYIKKNGDVIWILLSASVVKGADGKPIQYIAQIMDIDERKKAELELFRERSRLLAFVEHAPAAVAMFDTEIRYVAVSQRWLSEYHLLGRNILGLSHYEVFSNISEHWKEIHRRCLLGEVIKNDEDIWRPNGWDYDQYLRWEVRPWYQMDGSIGGIMMFTQDITESCLQREELKKAKLQAEQASKAKSDFLANMSHEIRTPLNGVIGFTDLLLRTSLDEVQHQYVMTVFQSAGSLLDIINDILDFSKIEAGKLELSYDRMNLFDLCSQIVNMIRFQAEKKGLQLIVSIAPEVPKFVKADSVRLRQIILNLFSNAVKFTEEGSIEFKVGVVKKISETESSFRFSVKDTGIGIAPENRKKIFDAFTQGDVSTTRRFGGTGLGLTISNKLLSMMGSELQLESEFGKGSSFYFDLNLNTVEGNGEDGALPVILHSADSSKQTEVPDMNDEDLLRKAFTILIAEDNSVNMMLATNIVKRILPAAKCVEAQNGKEAVQKYEAERPDLVFMDIQMPEMNGYEATRYIRKLESAGVHVPIIAVTAGIVSGEREKCIEAGMDDYMSKPAVKADFAKMLRKWLH</sequence>
<protein>
    <recommendedName>
        <fullName evidence="10">Sensory/regulatory protein RpfC</fullName>
        <ecNumber evidence="2">2.7.13.3</ecNumber>
    </recommendedName>
</protein>
<evidence type="ECO:0000256" key="1">
    <source>
        <dbReference type="ARBA" id="ARBA00000085"/>
    </source>
</evidence>
<evidence type="ECO:0000313" key="19">
    <source>
        <dbReference type="Proteomes" id="UP000297273"/>
    </source>
</evidence>
<dbReference type="FunFam" id="1.10.287.130:FF:000002">
    <property type="entry name" value="Two-component osmosensing histidine kinase"/>
    <property type="match status" value="1"/>
</dbReference>
<gene>
    <name evidence="17" type="ORF">EHO57_15500</name>
    <name evidence="18" type="ORF">EHQ53_11000</name>
</gene>
<keyword evidence="3 11" id="KW-0597">Phosphoprotein</keyword>
<comment type="catalytic activity">
    <reaction evidence="1">
        <text>ATP + protein L-histidine = ADP + protein N-phospho-L-histidine.</text>
        <dbReference type="EC" id="2.7.13.3"/>
    </reaction>
</comment>
<dbReference type="PRINTS" id="PR00344">
    <property type="entry name" value="BCTRLSENSOR"/>
</dbReference>
<feature type="domain" description="Histidine kinase" evidence="13">
    <location>
        <begin position="776"/>
        <end position="998"/>
    </location>
</feature>
<dbReference type="CDD" id="cd17546">
    <property type="entry name" value="REC_hyHK_CKI1_RcsC-like"/>
    <property type="match status" value="1"/>
</dbReference>
<dbReference type="PROSITE" id="PS50112">
    <property type="entry name" value="PAS"/>
    <property type="match status" value="2"/>
</dbReference>
<dbReference type="GO" id="GO:0005524">
    <property type="term" value="F:ATP binding"/>
    <property type="evidence" value="ECO:0007669"/>
    <property type="project" value="UniProtKB-KW"/>
</dbReference>
<keyword evidence="5" id="KW-0547">Nucleotide-binding</keyword>
<evidence type="ECO:0000256" key="6">
    <source>
        <dbReference type="ARBA" id="ARBA00022777"/>
    </source>
</evidence>
<dbReference type="RefSeq" id="WP_135645829.1">
    <property type="nucleotide sequence ID" value="NZ_RQER01000010.1"/>
</dbReference>
<dbReference type="SMART" id="SM00091">
    <property type="entry name" value="PAS"/>
    <property type="match status" value="3"/>
</dbReference>
<evidence type="ECO:0000259" key="14">
    <source>
        <dbReference type="PROSITE" id="PS50110"/>
    </source>
</evidence>
<dbReference type="SMART" id="SM00388">
    <property type="entry name" value="HisKA"/>
    <property type="match status" value="1"/>
</dbReference>
<keyword evidence="12" id="KW-0175">Coiled coil</keyword>
<dbReference type="Gene3D" id="3.40.50.2300">
    <property type="match status" value="1"/>
</dbReference>
<dbReference type="Gene3D" id="3.30.450.20">
    <property type="entry name" value="PAS domain"/>
    <property type="match status" value="5"/>
</dbReference>
<evidence type="ECO:0000313" key="18">
    <source>
        <dbReference type="EMBL" id="TGL40512.1"/>
    </source>
</evidence>